<keyword evidence="4" id="KW-1185">Reference proteome</keyword>
<dbReference type="OMA" id="WCIPSVF"/>
<proteinExistence type="predicted"/>
<comment type="caution">
    <text evidence="3">The sequence shown here is derived from an EMBL/GenBank/DDBJ whole genome shotgun (WGS) entry which is preliminary data.</text>
</comment>
<evidence type="ECO:0000256" key="1">
    <source>
        <dbReference type="ARBA" id="ARBA00023157"/>
    </source>
</evidence>
<dbReference type="Pfam" id="PF00085">
    <property type="entry name" value="Thioredoxin"/>
    <property type="match status" value="1"/>
</dbReference>
<dbReference type="PROSITE" id="PS00194">
    <property type="entry name" value="THIOREDOXIN_1"/>
    <property type="match status" value="1"/>
</dbReference>
<dbReference type="EMBL" id="MCGN01000007">
    <property type="protein sequence ID" value="ORY95083.1"/>
    <property type="molecule type" value="Genomic_DNA"/>
</dbReference>
<dbReference type="PANTHER" id="PTHR46115">
    <property type="entry name" value="THIOREDOXIN-LIKE PROTEIN 1"/>
    <property type="match status" value="1"/>
</dbReference>
<evidence type="ECO:0000259" key="2">
    <source>
        <dbReference type="PROSITE" id="PS51352"/>
    </source>
</evidence>
<sequence>MNHPKNLDQFKELIAKNKLVVIDFSAEWCGPCKVVGPKFAKLPESYPDIAFAKVDVDEAPDVAEFCSIRAMPTFQIFKDGKHVDEIVGATLPLVETKIKQHALA</sequence>
<dbReference type="SUPFAM" id="SSF52833">
    <property type="entry name" value="Thioredoxin-like"/>
    <property type="match status" value="1"/>
</dbReference>
<dbReference type="InterPro" id="IPR013766">
    <property type="entry name" value="Thioredoxin_domain"/>
</dbReference>
<dbReference type="FunCoup" id="A0A1X2H937">
    <property type="interactions" value="316"/>
</dbReference>
<name>A0A1X2H937_SYNRA</name>
<feature type="domain" description="Thioredoxin" evidence="2">
    <location>
        <begin position="1"/>
        <end position="103"/>
    </location>
</feature>
<dbReference type="InterPro" id="IPR036249">
    <property type="entry name" value="Thioredoxin-like_sf"/>
</dbReference>
<evidence type="ECO:0000313" key="3">
    <source>
        <dbReference type="EMBL" id="ORY95083.1"/>
    </source>
</evidence>
<dbReference type="PROSITE" id="PS51352">
    <property type="entry name" value="THIOREDOXIN_2"/>
    <property type="match status" value="1"/>
</dbReference>
<reference evidence="3 4" key="1">
    <citation type="submission" date="2016-07" db="EMBL/GenBank/DDBJ databases">
        <title>Pervasive Adenine N6-methylation of Active Genes in Fungi.</title>
        <authorList>
            <consortium name="DOE Joint Genome Institute"/>
            <person name="Mondo S.J."/>
            <person name="Dannebaum R.O."/>
            <person name="Kuo R.C."/>
            <person name="Labutti K."/>
            <person name="Haridas S."/>
            <person name="Kuo A."/>
            <person name="Salamov A."/>
            <person name="Ahrendt S.R."/>
            <person name="Lipzen A."/>
            <person name="Sullivan W."/>
            <person name="Andreopoulos W.B."/>
            <person name="Clum A."/>
            <person name="Lindquist E."/>
            <person name="Daum C."/>
            <person name="Ramamoorthy G.K."/>
            <person name="Gryganskyi A."/>
            <person name="Culley D."/>
            <person name="Magnuson J.K."/>
            <person name="James T.Y."/>
            <person name="O'Malley M.A."/>
            <person name="Stajich J.E."/>
            <person name="Spatafora J.W."/>
            <person name="Visel A."/>
            <person name="Grigoriev I.V."/>
        </authorList>
    </citation>
    <scope>NUCLEOTIDE SEQUENCE [LARGE SCALE GENOMIC DNA]</scope>
    <source>
        <strain evidence="3 4">NRRL 2496</strain>
    </source>
</reference>
<keyword evidence="1" id="KW-1015">Disulfide bond</keyword>
<accession>A0A1X2H937</accession>
<dbReference type="InParanoid" id="A0A1X2H937"/>
<dbReference type="AlphaFoldDB" id="A0A1X2H937"/>
<dbReference type="FunFam" id="3.40.30.10:FF:000245">
    <property type="entry name" value="Thioredoxin"/>
    <property type="match status" value="1"/>
</dbReference>
<dbReference type="Gene3D" id="3.40.30.10">
    <property type="entry name" value="Glutaredoxin"/>
    <property type="match status" value="1"/>
</dbReference>
<gene>
    <name evidence="3" type="ORF">BCR43DRAFT_477061</name>
</gene>
<dbReference type="PRINTS" id="PR00421">
    <property type="entry name" value="THIOREDOXIN"/>
</dbReference>
<evidence type="ECO:0000313" key="4">
    <source>
        <dbReference type="Proteomes" id="UP000242180"/>
    </source>
</evidence>
<organism evidence="3 4">
    <name type="scientific">Syncephalastrum racemosum</name>
    <name type="common">Filamentous fungus</name>
    <dbReference type="NCBI Taxonomy" id="13706"/>
    <lineage>
        <taxon>Eukaryota</taxon>
        <taxon>Fungi</taxon>
        <taxon>Fungi incertae sedis</taxon>
        <taxon>Mucoromycota</taxon>
        <taxon>Mucoromycotina</taxon>
        <taxon>Mucoromycetes</taxon>
        <taxon>Mucorales</taxon>
        <taxon>Syncephalastraceae</taxon>
        <taxon>Syncephalastrum</taxon>
    </lineage>
</organism>
<dbReference type="InterPro" id="IPR017937">
    <property type="entry name" value="Thioredoxin_CS"/>
</dbReference>
<dbReference type="Proteomes" id="UP000242180">
    <property type="component" value="Unassembled WGS sequence"/>
</dbReference>
<protein>
    <submittedName>
        <fullName evidence="3">Thioredoxin</fullName>
    </submittedName>
</protein>
<dbReference type="CDD" id="cd02947">
    <property type="entry name" value="TRX_family"/>
    <property type="match status" value="1"/>
</dbReference>
<dbReference type="STRING" id="13706.A0A1X2H937"/>
<dbReference type="OrthoDB" id="2121326at2759"/>